<dbReference type="OrthoDB" id="2444174at2759"/>
<name>A0A1A6A3B1_9TREE</name>
<feature type="region of interest" description="Disordered" evidence="1">
    <location>
        <begin position="308"/>
        <end position="328"/>
    </location>
</feature>
<dbReference type="PANTHER" id="PTHR39468">
    <property type="entry name" value="CHROMOSOME 7, WHOLE GENOME SHOTGUN SEQUENCE"/>
    <property type="match status" value="1"/>
</dbReference>
<feature type="compositionally biased region" description="Basic and acidic residues" evidence="1">
    <location>
        <begin position="585"/>
        <end position="594"/>
    </location>
</feature>
<feature type="compositionally biased region" description="Polar residues" evidence="1">
    <location>
        <begin position="186"/>
        <end position="200"/>
    </location>
</feature>
<feature type="domain" description="Mtf2-like C-terminal" evidence="2">
    <location>
        <begin position="271"/>
        <end position="461"/>
    </location>
</feature>
<sequence>MSKTIQKILLRHGQIHQSSLRRFSTTPLVRDHHDALQATTQNADRVSDGSAQSSSTSAEVSRDMSAIAESSRSASSDTNRPESQSKEDEDKQFAEIFATLNENWPKDPTGFESSKQSPTSRKPKGNPRIPPRPESIASRLTFDGYSTPSPRHKGVHSRFRRSAGQTPKEAETFNEILAGIFADLNHPSNSHSPTSGSGPANASARRAIGRSMRSGFGLKDPYMTTQSGSGNLNFGMGNPNNNTTLKNNAKNLRKWLGETEETEENLQFLEELELLKEEMEVISSDIELIEWAKSRVFKPLSEIPTSTISTATSNSANPSNANTDANANASPIQTENTMQAPSMTLSATPTPTPMISYPATYPKILAHLLRTLRVNYNSPHLVLSLFQHAKTASLESYLSGCLTEVYNEVLTVRWESFRDLIGVEEGIREMEIMGVGWDQTTSKLISKIVEEVSKDLLSSDGQPNSPVNISSILAAATQGNMGFGLGVGVGMGNEGFGSLANITQTSKQGYIFNNYGENVLIRLKRLDERVSKDVKKQEKYYEMLQKRKRQLREQRERKAARERRENEKVMGGSEHGKQQLGWIGEPKEGERAFI</sequence>
<accession>A0A1A6A3B1</accession>
<evidence type="ECO:0000259" key="2">
    <source>
        <dbReference type="Pfam" id="PF19189"/>
    </source>
</evidence>
<dbReference type="STRING" id="1296121.A0A1A6A3B1"/>
<organism evidence="3">
    <name type="scientific">Kwoniella dejecticola CBS 10117</name>
    <dbReference type="NCBI Taxonomy" id="1296121"/>
    <lineage>
        <taxon>Eukaryota</taxon>
        <taxon>Fungi</taxon>
        <taxon>Dikarya</taxon>
        <taxon>Basidiomycota</taxon>
        <taxon>Agaricomycotina</taxon>
        <taxon>Tremellomycetes</taxon>
        <taxon>Tremellales</taxon>
        <taxon>Cryptococcaceae</taxon>
        <taxon>Kwoniella</taxon>
    </lineage>
</organism>
<feature type="region of interest" description="Disordered" evidence="1">
    <location>
        <begin position="185"/>
        <end position="205"/>
    </location>
</feature>
<dbReference type="GO" id="GO:0005739">
    <property type="term" value="C:mitochondrion"/>
    <property type="evidence" value="ECO:0007669"/>
    <property type="project" value="InterPro"/>
</dbReference>
<feature type="compositionally biased region" description="Basic and acidic residues" evidence="1">
    <location>
        <begin position="79"/>
        <end position="93"/>
    </location>
</feature>
<feature type="region of interest" description="Disordered" evidence="1">
    <location>
        <begin position="38"/>
        <end position="168"/>
    </location>
</feature>
<dbReference type="Proteomes" id="UP000078595">
    <property type="component" value="Chromosome 6"/>
</dbReference>
<dbReference type="RefSeq" id="XP_018262387.1">
    <property type="nucleotide sequence ID" value="XM_018408696.1"/>
</dbReference>
<feature type="compositionally biased region" description="Low complexity" evidence="1">
    <location>
        <begin position="48"/>
        <end position="76"/>
    </location>
</feature>
<dbReference type="PANTHER" id="PTHR39468:SF1">
    <property type="entry name" value="MTF2-LIKE C-TERMINAL DOMAIN-CONTAINING PROTEIN"/>
    <property type="match status" value="1"/>
</dbReference>
<dbReference type="Pfam" id="PF19189">
    <property type="entry name" value="Mtf2"/>
    <property type="match status" value="1"/>
</dbReference>
<feature type="compositionally biased region" description="Polar residues" evidence="1">
    <location>
        <begin position="111"/>
        <end position="120"/>
    </location>
</feature>
<proteinExistence type="predicted"/>
<keyword evidence="5" id="KW-1185">Reference proteome</keyword>
<dbReference type="KEGG" id="kdj:28969103"/>
<dbReference type="EMBL" id="CP144535">
    <property type="protein sequence ID" value="WWC62554.1"/>
    <property type="molecule type" value="Genomic_DNA"/>
</dbReference>
<dbReference type="InterPro" id="IPR040009">
    <property type="entry name" value="Mtf2/C5D6.12-like"/>
</dbReference>
<reference evidence="4" key="2">
    <citation type="submission" date="2013-07" db="EMBL/GenBank/DDBJ databases">
        <authorList>
            <consortium name="The Broad Institute Genome Sequencing Platform"/>
            <person name="Cuomo C."/>
            <person name="Litvintseva A."/>
            <person name="Chen Y."/>
            <person name="Heitman J."/>
            <person name="Sun S."/>
            <person name="Springer D."/>
            <person name="Dromer F."/>
            <person name="Young S.K."/>
            <person name="Zeng Q."/>
            <person name="Gargeya S."/>
            <person name="Fitzgerald M."/>
            <person name="Abouelleil A."/>
            <person name="Alvarado L."/>
            <person name="Berlin A.M."/>
            <person name="Chapman S.B."/>
            <person name="Dewar J."/>
            <person name="Goldberg J."/>
            <person name="Griggs A."/>
            <person name="Gujja S."/>
            <person name="Hansen M."/>
            <person name="Howarth C."/>
            <person name="Imamovic A."/>
            <person name="Larimer J."/>
            <person name="McCowan C."/>
            <person name="Murphy C."/>
            <person name="Pearson M."/>
            <person name="Priest M."/>
            <person name="Roberts A."/>
            <person name="Saif S."/>
            <person name="Shea T."/>
            <person name="Sykes S."/>
            <person name="Wortman J."/>
            <person name="Nusbaum C."/>
            <person name="Birren B."/>
        </authorList>
    </citation>
    <scope>NUCLEOTIDE SEQUENCE</scope>
    <source>
        <strain evidence="4">CBS 10117</strain>
    </source>
</reference>
<gene>
    <name evidence="3" type="ORF">I303_05404</name>
    <name evidence="4" type="ORF">I303_105150</name>
</gene>
<evidence type="ECO:0000256" key="1">
    <source>
        <dbReference type="SAM" id="MobiDB-lite"/>
    </source>
</evidence>
<reference evidence="4" key="3">
    <citation type="submission" date="2024-02" db="EMBL/GenBank/DDBJ databases">
        <title>Comparative genomics of Cryptococcus and Kwoniella reveals pathogenesis evolution and contrasting modes of karyotype evolution via chromosome fusion or intercentromeric recombination.</title>
        <authorList>
            <person name="Coelho M.A."/>
            <person name="David-Palma M."/>
            <person name="Shea T."/>
            <person name="Bowers K."/>
            <person name="McGinley-Smith S."/>
            <person name="Mohammad A.W."/>
            <person name="Gnirke A."/>
            <person name="Yurkov A.M."/>
            <person name="Nowrousian M."/>
            <person name="Sun S."/>
            <person name="Cuomo C.A."/>
            <person name="Heitman J."/>
        </authorList>
    </citation>
    <scope>NUCLEOTIDE SEQUENCE</scope>
    <source>
        <strain evidence="4">CBS 10117</strain>
    </source>
</reference>
<reference evidence="3" key="1">
    <citation type="submission" date="2013-07" db="EMBL/GenBank/DDBJ databases">
        <title>The Genome Sequence of Cryptococcus dejecticola CBS10117.</title>
        <authorList>
            <consortium name="The Broad Institute Genome Sequencing Platform"/>
            <person name="Cuomo C."/>
            <person name="Litvintseva A."/>
            <person name="Chen Y."/>
            <person name="Heitman J."/>
            <person name="Sun S."/>
            <person name="Springer D."/>
            <person name="Dromer F."/>
            <person name="Young S.K."/>
            <person name="Zeng Q."/>
            <person name="Gargeya S."/>
            <person name="Fitzgerald M."/>
            <person name="Abouelleil A."/>
            <person name="Alvarado L."/>
            <person name="Berlin A.M."/>
            <person name="Chapman S.B."/>
            <person name="Dewar J."/>
            <person name="Goldberg J."/>
            <person name="Griggs A."/>
            <person name="Gujja S."/>
            <person name="Hansen M."/>
            <person name="Howarth C."/>
            <person name="Imamovic A."/>
            <person name="Larimer J."/>
            <person name="McCowan C."/>
            <person name="Murphy C."/>
            <person name="Pearson M."/>
            <person name="Priest M."/>
            <person name="Roberts A."/>
            <person name="Saif S."/>
            <person name="Shea T."/>
            <person name="Sykes S."/>
            <person name="Wortman J."/>
            <person name="Nusbaum C."/>
            <person name="Birren B."/>
        </authorList>
    </citation>
    <scope>NUCLEOTIDE SEQUENCE [LARGE SCALE GENOMIC DNA]</scope>
    <source>
        <strain evidence="3">CBS 10117</strain>
    </source>
</reference>
<evidence type="ECO:0000313" key="4">
    <source>
        <dbReference type="EMBL" id="WWC62554.1"/>
    </source>
</evidence>
<evidence type="ECO:0000313" key="3">
    <source>
        <dbReference type="EMBL" id="OBR84545.1"/>
    </source>
</evidence>
<protein>
    <recommendedName>
        <fullName evidence="2">Mtf2-like C-terminal domain-containing protein</fullName>
    </recommendedName>
</protein>
<evidence type="ECO:0000313" key="5">
    <source>
        <dbReference type="Proteomes" id="UP000078595"/>
    </source>
</evidence>
<feature type="compositionally biased region" description="Basic and acidic residues" evidence="1">
    <location>
        <begin position="546"/>
        <end position="568"/>
    </location>
</feature>
<dbReference type="GeneID" id="28969103"/>
<feature type="region of interest" description="Disordered" evidence="1">
    <location>
        <begin position="546"/>
        <end position="594"/>
    </location>
</feature>
<dbReference type="AlphaFoldDB" id="A0A1A6A3B1"/>
<dbReference type="InterPro" id="IPR043837">
    <property type="entry name" value="Mtf2-like_C"/>
</dbReference>
<feature type="compositionally biased region" description="Basic residues" evidence="1">
    <location>
        <begin position="150"/>
        <end position="161"/>
    </location>
</feature>
<dbReference type="EMBL" id="KI894032">
    <property type="protein sequence ID" value="OBR84545.1"/>
    <property type="molecule type" value="Genomic_DNA"/>
</dbReference>
<dbReference type="VEuPathDB" id="FungiDB:I303_05404"/>